<dbReference type="HAMAP" id="MF_01023">
    <property type="entry name" value="HisC_aminotrans_2"/>
    <property type="match status" value="1"/>
</dbReference>
<dbReference type="InterPro" id="IPR015424">
    <property type="entry name" value="PyrdxlP-dep_Trfase"/>
</dbReference>
<evidence type="ECO:0000256" key="6">
    <source>
        <dbReference type="ARBA" id="ARBA00022679"/>
    </source>
</evidence>
<comment type="pathway">
    <text evidence="2 9">Amino-acid biosynthesis; L-histidine biosynthesis; L-histidine from 5-phospho-alpha-D-ribose 1-diphosphate: step 7/9.</text>
</comment>
<comment type="catalytic activity">
    <reaction evidence="8 9">
        <text>L-histidinol phosphate + 2-oxoglutarate = 3-(imidazol-4-yl)-2-oxopropyl phosphate + L-glutamate</text>
        <dbReference type="Rhea" id="RHEA:23744"/>
        <dbReference type="ChEBI" id="CHEBI:16810"/>
        <dbReference type="ChEBI" id="CHEBI:29985"/>
        <dbReference type="ChEBI" id="CHEBI:57766"/>
        <dbReference type="ChEBI" id="CHEBI:57980"/>
        <dbReference type="EC" id="2.6.1.9"/>
    </reaction>
</comment>
<keyword evidence="7 9" id="KW-0663">Pyridoxal phosphate</keyword>
<dbReference type="InterPro" id="IPR015421">
    <property type="entry name" value="PyrdxlP-dep_Trfase_major"/>
</dbReference>
<dbReference type="NCBIfam" id="TIGR01141">
    <property type="entry name" value="hisC"/>
    <property type="match status" value="1"/>
</dbReference>
<feature type="modified residue" description="N6-(pyridoxal phosphate)lysine" evidence="9">
    <location>
        <position position="210"/>
    </location>
</feature>
<dbReference type="EC" id="2.6.1.9" evidence="9"/>
<comment type="similarity">
    <text evidence="3 9">Belongs to the class-II pyridoxal-phosphate-dependent aminotransferase family. Histidinol-phosphate aminotransferase subfamily.</text>
</comment>
<keyword evidence="9" id="KW-0028">Amino-acid biosynthesis</keyword>
<feature type="domain" description="Aminotransferase class I/classII large" evidence="10">
    <location>
        <begin position="26"/>
        <end position="345"/>
    </location>
</feature>
<evidence type="ECO:0000256" key="9">
    <source>
        <dbReference type="HAMAP-Rule" id="MF_01023"/>
    </source>
</evidence>
<evidence type="ECO:0000256" key="1">
    <source>
        <dbReference type="ARBA" id="ARBA00001933"/>
    </source>
</evidence>
<evidence type="ECO:0000256" key="3">
    <source>
        <dbReference type="ARBA" id="ARBA00007970"/>
    </source>
</evidence>
<dbReference type="InterPro" id="IPR004839">
    <property type="entry name" value="Aminotransferase_I/II_large"/>
</dbReference>
<organism evidence="11 12">
    <name type="scientific">Cellvibrio polysaccharolyticus</name>
    <dbReference type="NCBI Taxonomy" id="2082724"/>
    <lineage>
        <taxon>Bacteria</taxon>
        <taxon>Pseudomonadati</taxon>
        <taxon>Pseudomonadota</taxon>
        <taxon>Gammaproteobacteria</taxon>
        <taxon>Cellvibrionales</taxon>
        <taxon>Cellvibrionaceae</taxon>
        <taxon>Cellvibrio</taxon>
    </lineage>
</organism>
<dbReference type="InterPro" id="IPR005861">
    <property type="entry name" value="HisP_aminotrans"/>
</dbReference>
<evidence type="ECO:0000256" key="5">
    <source>
        <dbReference type="ARBA" id="ARBA00022576"/>
    </source>
</evidence>
<dbReference type="Pfam" id="PF00155">
    <property type="entry name" value="Aminotran_1_2"/>
    <property type="match status" value="1"/>
</dbReference>
<evidence type="ECO:0000259" key="10">
    <source>
        <dbReference type="Pfam" id="PF00155"/>
    </source>
</evidence>
<comment type="subunit">
    <text evidence="4 9">Homodimer.</text>
</comment>
<dbReference type="Gene3D" id="3.40.640.10">
    <property type="entry name" value="Type I PLP-dependent aspartate aminotransferase-like (Major domain)"/>
    <property type="match status" value="1"/>
</dbReference>
<dbReference type="Proteomes" id="UP000652567">
    <property type="component" value="Unassembled WGS sequence"/>
</dbReference>
<evidence type="ECO:0000313" key="11">
    <source>
        <dbReference type="EMBL" id="MBE8718696.1"/>
    </source>
</evidence>
<keyword evidence="5 9" id="KW-0032">Aminotransferase</keyword>
<dbReference type="InterPro" id="IPR015422">
    <property type="entry name" value="PyrdxlP-dep_Trfase_small"/>
</dbReference>
<keyword evidence="9" id="KW-0368">Histidine biosynthesis</keyword>
<dbReference type="GO" id="GO:0030170">
    <property type="term" value="F:pyridoxal phosphate binding"/>
    <property type="evidence" value="ECO:0007669"/>
    <property type="project" value="InterPro"/>
</dbReference>
<evidence type="ECO:0000256" key="4">
    <source>
        <dbReference type="ARBA" id="ARBA00011738"/>
    </source>
</evidence>
<dbReference type="Gene3D" id="3.90.1150.10">
    <property type="entry name" value="Aspartate Aminotransferase, domain 1"/>
    <property type="match status" value="1"/>
</dbReference>
<protein>
    <recommendedName>
        <fullName evidence="9">Histidinol-phosphate aminotransferase</fullName>
        <ecNumber evidence="9">2.6.1.9</ecNumber>
    </recommendedName>
    <alternativeName>
        <fullName evidence="9">Imidazole acetol-phosphate transaminase</fullName>
    </alternativeName>
</protein>
<evidence type="ECO:0000256" key="8">
    <source>
        <dbReference type="ARBA" id="ARBA00047481"/>
    </source>
</evidence>
<dbReference type="RefSeq" id="WP_193911462.1">
    <property type="nucleotide sequence ID" value="NZ_PRDL01000001.1"/>
</dbReference>
<proteinExistence type="inferred from homology"/>
<dbReference type="EMBL" id="PRDL01000001">
    <property type="protein sequence ID" value="MBE8718696.1"/>
    <property type="molecule type" value="Genomic_DNA"/>
</dbReference>
<dbReference type="PANTHER" id="PTHR43643:SF3">
    <property type="entry name" value="HISTIDINOL-PHOSPHATE AMINOTRANSFERASE"/>
    <property type="match status" value="1"/>
</dbReference>
<gene>
    <name evidence="9" type="primary">hisC</name>
    <name evidence="11" type="ORF">C4F51_16090</name>
</gene>
<dbReference type="GO" id="GO:0004400">
    <property type="term" value="F:histidinol-phosphate transaminase activity"/>
    <property type="evidence" value="ECO:0007669"/>
    <property type="project" value="UniProtKB-UniRule"/>
</dbReference>
<keyword evidence="12" id="KW-1185">Reference proteome</keyword>
<dbReference type="InterPro" id="IPR001917">
    <property type="entry name" value="Aminotrans_II_pyridoxalP_BS"/>
</dbReference>
<dbReference type="GO" id="GO:0000105">
    <property type="term" value="P:L-histidine biosynthetic process"/>
    <property type="evidence" value="ECO:0007669"/>
    <property type="project" value="UniProtKB-UniRule"/>
</dbReference>
<dbReference type="PANTHER" id="PTHR43643">
    <property type="entry name" value="HISTIDINOL-PHOSPHATE AMINOTRANSFERASE 2"/>
    <property type="match status" value="1"/>
</dbReference>
<sequence>MSRYWSEMVRQLEPYVPGEQPQIDGLIKLNTNESPFPPSPTITALLNEELVERLRLYPDPESRRLKHTIAGYYSVNPEQVFVGNGSDEVLALLFMAFFKQDKPLLFPDITYSFYKVYCQLFGITAQTIPLRDDFSLNLDDYPPENGGIIFPNPNAPTAIGKPLAEIEALLERNRDSVVVVDEAYIDFGGETAISLVNRYPNLLVVQTLSKSRALAGLRLGFAVGAAELIHGLDRVKNSFNSYPIDRIAETAAIAAFDDEAYFVACCDKVIATREWTRQQLQALGFSVLPSQANFLFARPPVDAAALMAQLRENRILVRHFTASRIRDYLRITIGTDAQMETFISVLQQLLKK</sequence>
<evidence type="ECO:0000256" key="7">
    <source>
        <dbReference type="ARBA" id="ARBA00022898"/>
    </source>
</evidence>
<dbReference type="SUPFAM" id="SSF53383">
    <property type="entry name" value="PLP-dependent transferases"/>
    <property type="match status" value="1"/>
</dbReference>
<dbReference type="CDD" id="cd00609">
    <property type="entry name" value="AAT_like"/>
    <property type="match status" value="1"/>
</dbReference>
<comment type="caution">
    <text evidence="11">The sequence shown here is derived from an EMBL/GenBank/DDBJ whole genome shotgun (WGS) entry which is preliminary data.</text>
</comment>
<dbReference type="InterPro" id="IPR050106">
    <property type="entry name" value="HistidinolP_aminotransfase"/>
</dbReference>
<name>A0A928V4L3_9GAMM</name>
<dbReference type="AlphaFoldDB" id="A0A928V4L3"/>
<keyword evidence="6 9" id="KW-0808">Transferase</keyword>
<evidence type="ECO:0000313" key="12">
    <source>
        <dbReference type="Proteomes" id="UP000652567"/>
    </source>
</evidence>
<comment type="cofactor">
    <cofactor evidence="1 9">
        <name>pyridoxal 5'-phosphate</name>
        <dbReference type="ChEBI" id="CHEBI:597326"/>
    </cofactor>
</comment>
<evidence type="ECO:0000256" key="2">
    <source>
        <dbReference type="ARBA" id="ARBA00005011"/>
    </source>
</evidence>
<accession>A0A928V4L3</accession>
<reference evidence="11" key="1">
    <citation type="submission" date="2018-07" db="EMBL/GenBank/DDBJ databases">
        <title>Genome assembly of strain Ka43.</title>
        <authorList>
            <person name="Kukolya J."/>
            <person name="Nagy I."/>
            <person name="Horvath B."/>
            <person name="Toth A."/>
        </authorList>
    </citation>
    <scope>NUCLEOTIDE SEQUENCE</scope>
    <source>
        <strain evidence="11">KB43</strain>
    </source>
</reference>
<dbReference type="PROSITE" id="PS00599">
    <property type="entry name" value="AA_TRANSFER_CLASS_2"/>
    <property type="match status" value="1"/>
</dbReference>